<sequence length="60" mass="6224">MSDETESGSTEGETNEDRPYETDRSTAPQSAYTGRDVGIGALVAIVGLAVTFGVPLAVSF</sequence>
<evidence type="ECO:0000313" key="3">
    <source>
        <dbReference type="EMBL" id="TKR25349.1"/>
    </source>
</evidence>
<gene>
    <name evidence="3" type="ORF">DM868_11325</name>
</gene>
<protein>
    <submittedName>
        <fullName evidence="3">Uncharacterized protein</fullName>
    </submittedName>
</protein>
<keyword evidence="2" id="KW-0472">Membrane</keyword>
<dbReference type="Proteomes" id="UP000308037">
    <property type="component" value="Unassembled WGS sequence"/>
</dbReference>
<keyword evidence="4" id="KW-1185">Reference proteome</keyword>
<dbReference type="InterPro" id="IPR055972">
    <property type="entry name" value="DUF7550"/>
</dbReference>
<feature type="region of interest" description="Disordered" evidence="1">
    <location>
        <begin position="1"/>
        <end position="32"/>
    </location>
</feature>
<reference evidence="3 4" key="1">
    <citation type="submission" date="2019-04" db="EMBL/GenBank/DDBJ databases">
        <title>Natronomonas sp. F20-122 a newhaloarchaeon isolated from a saline saltern of Isla Bacuta, Huelva, Spain.</title>
        <authorList>
            <person name="Duran-Viseras A."/>
            <person name="Sanchez-Porro C."/>
            <person name="Ventosa A."/>
        </authorList>
    </citation>
    <scope>NUCLEOTIDE SEQUENCE [LARGE SCALE GENOMIC DNA]</scope>
    <source>
        <strain evidence="3 4">F20-122</strain>
    </source>
</reference>
<dbReference type="Pfam" id="PF24418">
    <property type="entry name" value="DUF7550"/>
    <property type="match status" value="1"/>
</dbReference>
<accession>A0A4U5JH26</accession>
<comment type="caution">
    <text evidence="3">The sequence shown here is derived from an EMBL/GenBank/DDBJ whole genome shotgun (WGS) entry which is preliminary data.</text>
</comment>
<proteinExistence type="predicted"/>
<evidence type="ECO:0000256" key="1">
    <source>
        <dbReference type="SAM" id="MobiDB-lite"/>
    </source>
</evidence>
<dbReference type="RefSeq" id="WP_137276988.1">
    <property type="nucleotide sequence ID" value="NZ_QKNX01000004.1"/>
</dbReference>
<organism evidence="3 4">
    <name type="scientific">Natronomonas salsuginis</name>
    <dbReference type="NCBI Taxonomy" id="2217661"/>
    <lineage>
        <taxon>Archaea</taxon>
        <taxon>Methanobacteriati</taxon>
        <taxon>Methanobacteriota</taxon>
        <taxon>Stenosarchaea group</taxon>
        <taxon>Halobacteria</taxon>
        <taxon>Halobacteriales</taxon>
        <taxon>Natronomonadaceae</taxon>
        <taxon>Natronomonas</taxon>
    </lineage>
</organism>
<feature type="compositionally biased region" description="Basic and acidic residues" evidence="1">
    <location>
        <begin position="15"/>
        <end position="24"/>
    </location>
</feature>
<dbReference type="OrthoDB" id="229820at2157"/>
<feature type="transmembrane region" description="Helical" evidence="2">
    <location>
        <begin position="37"/>
        <end position="58"/>
    </location>
</feature>
<evidence type="ECO:0000313" key="4">
    <source>
        <dbReference type="Proteomes" id="UP000308037"/>
    </source>
</evidence>
<evidence type="ECO:0000256" key="2">
    <source>
        <dbReference type="SAM" id="Phobius"/>
    </source>
</evidence>
<name>A0A4U5JH26_9EURY</name>
<keyword evidence="2" id="KW-0812">Transmembrane</keyword>
<dbReference type="AlphaFoldDB" id="A0A4U5JH26"/>
<keyword evidence="2" id="KW-1133">Transmembrane helix</keyword>
<dbReference type="EMBL" id="QKNX01000004">
    <property type="protein sequence ID" value="TKR25349.1"/>
    <property type="molecule type" value="Genomic_DNA"/>
</dbReference>